<feature type="region of interest" description="Disordered" evidence="6">
    <location>
        <begin position="1549"/>
        <end position="1599"/>
    </location>
</feature>
<dbReference type="EMBL" id="JANBVO010000040">
    <property type="protein sequence ID" value="KAJ9136491.1"/>
    <property type="molecule type" value="Genomic_DNA"/>
</dbReference>
<gene>
    <name evidence="10" type="ORF">NKR23_g9833</name>
</gene>
<dbReference type="InterPro" id="IPR021726">
    <property type="entry name" value="THO_THOC2_N"/>
</dbReference>
<dbReference type="Pfam" id="PF11262">
    <property type="entry name" value="Tho2"/>
    <property type="match status" value="1"/>
</dbReference>
<dbReference type="InterPro" id="IPR032302">
    <property type="entry name" value="THOC2_N"/>
</dbReference>
<dbReference type="GO" id="GO:0006406">
    <property type="term" value="P:mRNA export from nucleus"/>
    <property type="evidence" value="ECO:0007669"/>
    <property type="project" value="InterPro"/>
</dbReference>
<keyword evidence="5" id="KW-0175">Coiled coil</keyword>
<dbReference type="GO" id="GO:0006397">
    <property type="term" value="P:mRNA processing"/>
    <property type="evidence" value="ECO:0007669"/>
    <property type="project" value="InterPro"/>
</dbReference>
<proteinExistence type="inferred from homology"/>
<dbReference type="PANTHER" id="PTHR21597:SF0">
    <property type="entry name" value="THO COMPLEX SUBUNIT 2"/>
    <property type="match status" value="1"/>
</dbReference>
<keyword evidence="4" id="KW-0539">Nucleus</keyword>
<evidence type="ECO:0000256" key="5">
    <source>
        <dbReference type="SAM" id="Coils"/>
    </source>
</evidence>
<evidence type="ECO:0000259" key="8">
    <source>
        <dbReference type="Pfam" id="PF11732"/>
    </source>
</evidence>
<evidence type="ECO:0000259" key="7">
    <source>
        <dbReference type="Pfam" id="PF11262"/>
    </source>
</evidence>
<feature type="coiled-coil region" evidence="5">
    <location>
        <begin position="1230"/>
        <end position="1257"/>
    </location>
</feature>
<name>A0AA38VC45_9PEZI</name>
<dbReference type="Pfam" id="PF11732">
    <property type="entry name" value="Thoc2"/>
    <property type="match status" value="1"/>
</dbReference>
<feature type="compositionally biased region" description="Gly residues" evidence="6">
    <location>
        <begin position="42"/>
        <end position="51"/>
    </location>
</feature>
<evidence type="ECO:0000256" key="1">
    <source>
        <dbReference type="ARBA" id="ARBA00004123"/>
    </source>
</evidence>
<feature type="domain" description="THO complex subunit 2 N-terminal" evidence="9">
    <location>
        <begin position="124"/>
        <end position="844"/>
    </location>
</feature>
<protein>
    <recommendedName>
        <fullName evidence="3">THO complex subunit 2</fullName>
    </recommendedName>
</protein>
<feature type="domain" description="THO complex subunitTHOC2 C-terminal" evidence="7">
    <location>
        <begin position="1207"/>
        <end position="1533"/>
    </location>
</feature>
<feature type="domain" description="THO complex subunitTHOC2 N-terminal" evidence="8">
    <location>
        <begin position="846"/>
        <end position="922"/>
    </location>
</feature>
<dbReference type="GO" id="GO:0003729">
    <property type="term" value="F:mRNA binding"/>
    <property type="evidence" value="ECO:0007669"/>
    <property type="project" value="TreeGrafter"/>
</dbReference>
<dbReference type="Pfam" id="PF16134">
    <property type="entry name" value="THOC2_N"/>
    <property type="match status" value="1"/>
</dbReference>
<dbReference type="InterPro" id="IPR021418">
    <property type="entry name" value="THO_THOC2_C"/>
</dbReference>
<comment type="similarity">
    <text evidence="2">Belongs to the THOC2 family.</text>
</comment>
<evidence type="ECO:0000256" key="2">
    <source>
        <dbReference type="ARBA" id="ARBA00007857"/>
    </source>
</evidence>
<dbReference type="Proteomes" id="UP001174694">
    <property type="component" value="Unassembled WGS sequence"/>
</dbReference>
<feature type="region of interest" description="Disordered" evidence="6">
    <location>
        <begin position="1116"/>
        <end position="1177"/>
    </location>
</feature>
<feature type="region of interest" description="Disordered" evidence="6">
    <location>
        <begin position="1686"/>
        <end position="1718"/>
    </location>
</feature>
<evidence type="ECO:0000259" key="9">
    <source>
        <dbReference type="Pfam" id="PF16134"/>
    </source>
</evidence>
<organism evidence="10 11">
    <name type="scientific">Pleurostoma richardsiae</name>
    <dbReference type="NCBI Taxonomy" id="41990"/>
    <lineage>
        <taxon>Eukaryota</taxon>
        <taxon>Fungi</taxon>
        <taxon>Dikarya</taxon>
        <taxon>Ascomycota</taxon>
        <taxon>Pezizomycotina</taxon>
        <taxon>Sordariomycetes</taxon>
        <taxon>Sordariomycetidae</taxon>
        <taxon>Calosphaeriales</taxon>
        <taxon>Pleurostomataceae</taxon>
        <taxon>Pleurostoma</taxon>
    </lineage>
</organism>
<comment type="subcellular location">
    <subcellularLocation>
        <location evidence="1">Nucleus</location>
    </subcellularLocation>
</comment>
<accession>A0AA38VC45</accession>
<feature type="compositionally biased region" description="Low complexity" evidence="6">
    <location>
        <begin position="1125"/>
        <end position="1141"/>
    </location>
</feature>
<evidence type="ECO:0000256" key="4">
    <source>
        <dbReference type="ARBA" id="ARBA00023242"/>
    </source>
</evidence>
<feature type="region of interest" description="Disordered" evidence="6">
    <location>
        <begin position="1"/>
        <end position="90"/>
    </location>
</feature>
<evidence type="ECO:0000313" key="11">
    <source>
        <dbReference type="Proteomes" id="UP001174694"/>
    </source>
</evidence>
<sequence length="1779" mass="198782">MPPKRKRPERGSADANGSRPSPHRPGDTALGQHDRNFQDGGARYGGRGGARGTRRSDRRDTAPNNSSYTGPSSSINPPSPSTQRLSATPSQAITPAPRISNAQLVAVEPDPPSPIASGYQYIIVTDERVANWANGGRQEVIDHGIQSREDEDITELTTIFQELLQSCLDYRLKAPDAGSAVKDILGPQPEDAEANPSVFDAHTLFLDSVSIFIDVETGSYKPQLRDLMIATDISLLLMRKVLEPSLLEQIGLIRDTFTKIGIRQVTNILYRQANYNLLREETEGYSKLITELFTTSNSEPPTAEAVQAAFERVKGLIGTFDLDVGRTLDVTLDVFAAVLIKQFRFFVKFLRVSSWWPRDQAKLVDNTYAGGLPKWGLPESSHWATSEEDEAIITERRLQRDVEFWERARQVHLDAFFELGGRRVPESQMQRLQEAASDSEGETDLETQWALSTKTLAPPGNRVAAQLLGFKLRYYESDVNDTHELVPANLFYMAALLIKIGFLSLCDLYPHISPADDKMEEVREARMKALVEEEREKSGTALNALSQLGVLPDDEKDVSRISKLNADLRAQEAAAATAKVKTAEPIYQKVKLLEELLTLGAIPESLFILGRFPWLTEAFPHLLPLIHRLLHHSIDKVHEECRSRSSKATTTEALLKKLPEQDQSGVPKGVVKLSHVQPKRALRWPHPDGEKDGQPYRCYWEDWADNVPVCQTVDDVFTLCGTLMNVSGVNIGKDAVLMTKLANIGAKSLAEDRSDQNMARWQDLLKRLLVPALSLTDPNSSVVNSVWNLLKLYPLKVRYNIYAEWYDGQISRLPPMRTAFARTRSATKRTLKRLSLQNLSAMAKKLAKAAYSSPGIVFKESLSQIEAYSNLIQAFVECARYFTDMGYDVLVWSLMSSLGGGSRSRTQSESVLLTSRWLQALSKFSGQVFKRYPNMKPTAVLQYVNDQLSKGSSTDLVILRELITNMAGIVPDSDFTDAQLKAMTGGDVLRRQTLIGLGDRRYDSVKGAKRLMQSLVDTKLAGRLLINLAQYRQSSIFRLPEDESNIKYLATIMDETQEALTQYLELLRSNLAPDQFDAAIPSITQLMQEFGLDVSLAFMIGRGSLAYQMASPRSPALASIKDDQSQTQPAQPPQDADGDVAMNGDNTPVAKVNAEDRMALDSKDAATSPTEPGMSSALTSGRKFDPFIDAVQPIINTLQVMNPAEVWERMNPEFYVMFWSLQLGDLNVPQASYELEHDRLNKEAEDVMRDRSDMTRAGMNKKDEKKRAFLDLAKSIREEMKSHVERYQKTRFRLTKLFKSWFPAGISDASSTSDIVIEQCLLPRLRLSASDTEYCFRMIKFLHENRAPNFKLLVLYERFFSANRLRSMIFSCTVREAEHLGRFIKLILEDLTRWHWDKSLYEKEALGQKGSGGAQTRNYLGFATAFDEDGKPTAFVEHSSFQDSHYEWHKNLNIALKNCLAGMEWMHIRNAITVLKVTSDFFPAINFMGKQLLEQLDTIRVREAASKSKDGGDSEEGHRVDLSVTAQTAYSALKKREPKWVMVQAFRSNMSGRPQEGPKGSESAMGAGASNLRPTAPAFKPNQTANTSAHAAEVEDGEVKDSRDSRFQFLHAFKLTALVKFETMSGETPPQETRENNEIPVIPVMSAIPAKPAIPAENSEIIEKLGNPEMCGNPASLGTIGRQKVDVPRDPVTSQARSAESMRMPQGSPADCLSEIGPQGRNVLRVEATMGRRNARPRRVKIEERQPVDGLSMADLPGILLRRHLLPLGLPSQQRKSLP</sequence>
<dbReference type="PANTHER" id="PTHR21597">
    <property type="entry name" value="THO2 PROTEIN"/>
    <property type="match status" value="1"/>
</dbReference>
<evidence type="ECO:0000256" key="3">
    <source>
        <dbReference type="ARBA" id="ARBA00019596"/>
    </source>
</evidence>
<dbReference type="InterPro" id="IPR040007">
    <property type="entry name" value="Tho2"/>
</dbReference>
<dbReference type="GO" id="GO:0000445">
    <property type="term" value="C:THO complex part of transcription export complex"/>
    <property type="evidence" value="ECO:0007669"/>
    <property type="project" value="TreeGrafter"/>
</dbReference>
<evidence type="ECO:0000256" key="6">
    <source>
        <dbReference type="SAM" id="MobiDB-lite"/>
    </source>
</evidence>
<feature type="compositionally biased region" description="Basic and acidic residues" evidence="6">
    <location>
        <begin position="1153"/>
        <end position="1164"/>
    </location>
</feature>
<keyword evidence="11" id="KW-1185">Reference proteome</keyword>
<reference evidence="10" key="1">
    <citation type="submission" date="2022-07" db="EMBL/GenBank/DDBJ databases">
        <title>Fungi with potential for degradation of polypropylene.</title>
        <authorList>
            <person name="Gostincar C."/>
        </authorList>
    </citation>
    <scope>NUCLEOTIDE SEQUENCE</scope>
    <source>
        <strain evidence="10">EXF-13308</strain>
    </source>
</reference>
<evidence type="ECO:0000313" key="10">
    <source>
        <dbReference type="EMBL" id="KAJ9136491.1"/>
    </source>
</evidence>
<comment type="caution">
    <text evidence="10">The sequence shown here is derived from an EMBL/GenBank/DDBJ whole genome shotgun (WGS) entry which is preliminary data.</text>
</comment>